<comment type="caution">
    <text evidence="3">The sequence shown here is derived from an EMBL/GenBank/DDBJ whole genome shotgun (WGS) entry which is preliminary data.</text>
</comment>
<dbReference type="InterPro" id="IPR013022">
    <property type="entry name" value="Xyl_isomerase-like_TIM-brl"/>
</dbReference>
<dbReference type="AlphaFoldDB" id="G5H6X5"/>
<evidence type="ECO:0000256" key="1">
    <source>
        <dbReference type="ARBA" id="ARBA00023235"/>
    </source>
</evidence>
<protein>
    <recommendedName>
        <fullName evidence="2">Xylose isomerase-like TIM barrel domain-containing protein</fullName>
    </recommendedName>
</protein>
<dbReference type="NCBIfam" id="TIGR01409">
    <property type="entry name" value="TAT_signal_seq"/>
    <property type="match status" value="1"/>
</dbReference>
<dbReference type="RefSeq" id="WP_009133624.1">
    <property type="nucleotide sequence ID" value="NZ_CP102250.1"/>
</dbReference>
<dbReference type="GeneID" id="92816166"/>
<name>G5H6X5_9BACT</name>
<dbReference type="eggNOG" id="COG1082">
    <property type="taxonomic scope" value="Bacteria"/>
</dbReference>
<evidence type="ECO:0000313" key="4">
    <source>
        <dbReference type="Proteomes" id="UP000006008"/>
    </source>
</evidence>
<keyword evidence="4" id="KW-1185">Reference proteome</keyword>
<gene>
    <name evidence="3" type="ORF">HMPREF9450_00818</name>
</gene>
<reference evidence="3 4" key="1">
    <citation type="submission" date="2011-08" db="EMBL/GenBank/DDBJ databases">
        <title>The Genome Sequence of Alistipes indistinctus YIT 12060.</title>
        <authorList>
            <consortium name="The Broad Institute Genome Sequencing Platform"/>
            <person name="Earl A."/>
            <person name="Ward D."/>
            <person name="Feldgarden M."/>
            <person name="Gevers D."/>
            <person name="Morotomi M."/>
            <person name="Young S.K."/>
            <person name="Zeng Q."/>
            <person name="Gargeya S."/>
            <person name="Fitzgerald M."/>
            <person name="Haas B."/>
            <person name="Abouelleil A."/>
            <person name="Alvarado L."/>
            <person name="Arachchi H.M."/>
            <person name="Berlin A."/>
            <person name="Brown A."/>
            <person name="Chapman S.B."/>
            <person name="Chen Z."/>
            <person name="Dunbar C."/>
            <person name="Freedman E."/>
            <person name="Gearin G."/>
            <person name="Gellesch M."/>
            <person name="Goldberg J."/>
            <person name="Griggs A."/>
            <person name="Gujja S."/>
            <person name="Heiman D."/>
            <person name="Howarth C."/>
            <person name="Larson L."/>
            <person name="Lui A."/>
            <person name="MacDonald P.J.P."/>
            <person name="Montmayeur A."/>
            <person name="Murphy C."/>
            <person name="Neiman D."/>
            <person name="Pearson M."/>
            <person name="Priest M."/>
            <person name="Roberts A."/>
            <person name="Saif S."/>
            <person name="Shea T."/>
            <person name="Shenoy N."/>
            <person name="Sisk P."/>
            <person name="Stolte C."/>
            <person name="Sykes S."/>
            <person name="Wortman J."/>
            <person name="Nusbaum C."/>
            <person name="Birren B."/>
        </authorList>
    </citation>
    <scope>NUCLEOTIDE SEQUENCE [LARGE SCALE GENOMIC DNA]</scope>
    <source>
        <strain evidence="3 4">YIT 12060</strain>
    </source>
</reference>
<dbReference type="Gene3D" id="3.20.20.150">
    <property type="entry name" value="Divalent-metal-dependent TIM barrel enzymes"/>
    <property type="match status" value="1"/>
</dbReference>
<dbReference type="InterPro" id="IPR036237">
    <property type="entry name" value="Xyl_isomerase-like_sf"/>
</dbReference>
<dbReference type="Proteomes" id="UP000006008">
    <property type="component" value="Unassembled WGS sequence"/>
</dbReference>
<dbReference type="InterPro" id="IPR050417">
    <property type="entry name" value="Sugar_Epim/Isomerase"/>
</dbReference>
<dbReference type="STRING" id="742725.HMPREF9450_00818"/>
<evidence type="ECO:0000259" key="2">
    <source>
        <dbReference type="Pfam" id="PF01261"/>
    </source>
</evidence>
<dbReference type="HOGENOM" id="CLU_050006_8_1_10"/>
<dbReference type="GO" id="GO:0016853">
    <property type="term" value="F:isomerase activity"/>
    <property type="evidence" value="ECO:0007669"/>
    <property type="project" value="UniProtKB-KW"/>
</dbReference>
<sequence length="305" mass="33542">MDRRDFLQKTLVGAAVAAAAPWNLLARPYPQGEGLGKPGESNPLRLSFQENTAPGETLAERLDYMEAHGVTGFEPGGKNLSARVGELKQALRGRNISVSAICAGFSGFILSEQPEVRAEFDRTMREIIAAAGELGSTGVIMVPAFNHQVPVMPHTPQTRDYLVEQLRKLGDYAREQGTTVILEPLNRKEAHYLRQVADAASICRDTGSRGVCCMGDFWHMTAEETSDYGALWSGGRYLRHIHIASRGTRQMPGENGDKDNYVDGFRALKEMAYPYYVSFECGCAGDRTVSVPAALELIREQWAKA</sequence>
<feature type="domain" description="Xylose isomerase-like TIM barrel" evidence="2">
    <location>
        <begin position="63"/>
        <end position="300"/>
    </location>
</feature>
<proteinExistence type="predicted"/>
<keyword evidence="1" id="KW-0413">Isomerase</keyword>
<accession>G5H6X5</accession>
<dbReference type="EMBL" id="ADLD01000009">
    <property type="protein sequence ID" value="EHB92614.1"/>
    <property type="molecule type" value="Genomic_DNA"/>
</dbReference>
<dbReference type="PATRIC" id="fig|742725.3.peg.872"/>
<evidence type="ECO:0000313" key="3">
    <source>
        <dbReference type="EMBL" id="EHB92614.1"/>
    </source>
</evidence>
<dbReference type="PANTHER" id="PTHR43489">
    <property type="entry name" value="ISOMERASE"/>
    <property type="match status" value="1"/>
</dbReference>
<dbReference type="SUPFAM" id="SSF51658">
    <property type="entry name" value="Xylose isomerase-like"/>
    <property type="match status" value="1"/>
</dbReference>
<dbReference type="OrthoDB" id="9801426at2"/>
<organism evidence="3 4">
    <name type="scientific">Alistipes indistinctus YIT 12060</name>
    <dbReference type="NCBI Taxonomy" id="742725"/>
    <lineage>
        <taxon>Bacteria</taxon>
        <taxon>Pseudomonadati</taxon>
        <taxon>Bacteroidota</taxon>
        <taxon>Bacteroidia</taxon>
        <taxon>Bacteroidales</taxon>
        <taxon>Rikenellaceae</taxon>
        <taxon>Alistipes</taxon>
    </lineage>
</organism>
<dbReference type="PANTHER" id="PTHR43489:SF7">
    <property type="entry name" value="3-DEHYDRO-D-GULOSIDE 4-EPIMERASE-RELATED"/>
    <property type="match status" value="1"/>
</dbReference>
<dbReference type="Pfam" id="PF01261">
    <property type="entry name" value="AP_endonuc_2"/>
    <property type="match status" value="1"/>
</dbReference>
<dbReference type="InterPro" id="IPR019546">
    <property type="entry name" value="TAT_signal_bac_arc"/>
</dbReference>